<protein>
    <submittedName>
        <fullName evidence="1">Coenzyme PQQ synthesis protein D (PqqD)</fullName>
    </submittedName>
</protein>
<dbReference type="Pfam" id="PF05402">
    <property type="entry name" value="PqqD"/>
    <property type="match status" value="1"/>
</dbReference>
<evidence type="ECO:0000313" key="2">
    <source>
        <dbReference type="Proteomes" id="UP000245412"/>
    </source>
</evidence>
<evidence type="ECO:0000313" key="1">
    <source>
        <dbReference type="EMBL" id="PWJ78666.1"/>
    </source>
</evidence>
<keyword evidence="2" id="KW-1185">Reference proteome</keyword>
<dbReference type="RefSeq" id="WP_109624121.1">
    <property type="nucleotide sequence ID" value="NZ_JANKBI010000001.1"/>
</dbReference>
<dbReference type="EMBL" id="QGGY01000001">
    <property type="protein sequence ID" value="PWJ78666.1"/>
    <property type="molecule type" value="Genomic_DNA"/>
</dbReference>
<gene>
    <name evidence="1" type="ORF">C7383_10134</name>
</gene>
<comment type="caution">
    <text evidence="1">The sequence shown here is derived from an EMBL/GenBank/DDBJ whole genome shotgun (WGS) entry which is preliminary data.</text>
</comment>
<proteinExistence type="predicted"/>
<name>A0AB73T916_9FIRM</name>
<dbReference type="InterPro" id="IPR008792">
    <property type="entry name" value="PQQD"/>
</dbReference>
<dbReference type="AlphaFoldDB" id="A0AB73T916"/>
<accession>A0AB73T916</accession>
<organism evidence="1 2">
    <name type="scientific">Murimonas intestini</name>
    <dbReference type="NCBI Taxonomy" id="1337051"/>
    <lineage>
        <taxon>Bacteria</taxon>
        <taxon>Bacillati</taxon>
        <taxon>Bacillota</taxon>
        <taxon>Clostridia</taxon>
        <taxon>Lachnospirales</taxon>
        <taxon>Lachnospiraceae</taxon>
        <taxon>Murimonas</taxon>
    </lineage>
</organism>
<dbReference type="Proteomes" id="UP000245412">
    <property type="component" value="Unassembled WGS sequence"/>
</dbReference>
<sequence length="121" mass="14314">MKKEENNYLDYIPVPDPGFEWDLDEKGIVTVHMVNRGFYNWIAQKLFKRPGISHIRLDETGSFAWKQMDGKRSIYEIALLMEKHFSGAEGPGYRRLAEYFRILYRNHFIGYVRASENQHLG</sequence>
<reference evidence="1 2" key="1">
    <citation type="submission" date="2018-05" db="EMBL/GenBank/DDBJ databases">
        <authorList>
            <person name="Goeker M."/>
            <person name="Huntemann M."/>
            <person name="Clum A."/>
            <person name="Pillay M."/>
            <person name="Palaniappan K."/>
            <person name="Varghese N."/>
            <person name="Mikhailova N."/>
            <person name="Stamatis D."/>
            <person name="Reddy T."/>
            <person name="Daum C."/>
            <person name="Shapiro N."/>
            <person name="Ivanova N."/>
            <person name="Kyrpides N."/>
            <person name="Woyke T."/>
        </authorList>
    </citation>
    <scope>NUCLEOTIDE SEQUENCE [LARGE SCALE GENOMIC DNA]</scope>
    <source>
        <strain evidence="1 2">DSM 26524</strain>
    </source>
</reference>